<evidence type="ECO:0000313" key="4">
    <source>
        <dbReference type="Proteomes" id="UP001642464"/>
    </source>
</evidence>
<protein>
    <submittedName>
        <fullName evidence="2">RING-type domain-containing protein</fullName>
    </submittedName>
</protein>
<dbReference type="EMBL" id="CAXAMM010004703">
    <property type="protein sequence ID" value="CAK9004600.1"/>
    <property type="molecule type" value="Genomic_DNA"/>
</dbReference>
<gene>
    <name evidence="2" type="ORF">SCF082_LOCUS8222</name>
    <name evidence="3" type="ORF">SCF082_LOCUS8254</name>
</gene>
<dbReference type="Proteomes" id="UP001642464">
    <property type="component" value="Unassembled WGS sequence"/>
</dbReference>
<comment type="caution">
    <text evidence="2">The sequence shown here is derived from an EMBL/GenBank/DDBJ whole genome shotgun (WGS) entry which is preliminary data.</text>
</comment>
<sequence>MIVLLDLGTPIWVVETVLNDVRHGLGFRQLPWQRRRALPPHVHAAASVFQRRFCLGQNRSIPTSEIYDRFQSIPGLSQWSEEEVDRTLADEQAMEMERLPVGSASVSMAQDSQSPDVKSPPSPVSVSATTERRFFEMSALDGQHGGISPIHGAESPPHLRYKKWYFRETYVDPAIEVPEIPTSPQSEVEVMSDSAANAHFQHRRNYIDDLTSQSVPDLVQRSHHGYSICRHFLDVLAEREAHAGKAFCRSAVLSGAVERDATSIGQFFVSKDNAEYADMILALQQKAGVVHPAYPCHVRVIGLRQRNGDVVISVLRPHVTQPRARPPVESWKDIQNSALLERIHPRRKTALYADGAKAWQTAADSLKVKCFQVSHQMRQYCKDISAPNLGCLSKKAGTQCLDADWKSLKTWLPKQTKRKQKRKGQSKVNPRLVSRCYQWAWRRSIHAAKPHVMLQELGDHFKRSE</sequence>
<evidence type="ECO:0000313" key="2">
    <source>
        <dbReference type="EMBL" id="CAK9004526.1"/>
    </source>
</evidence>
<dbReference type="EMBL" id="CAXAMM010004692">
    <property type="protein sequence ID" value="CAK9004526.1"/>
    <property type="molecule type" value="Genomic_DNA"/>
</dbReference>
<feature type="region of interest" description="Disordered" evidence="1">
    <location>
        <begin position="103"/>
        <end position="125"/>
    </location>
</feature>
<organism evidence="2 4">
    <name type="scientific">Durusdinium trenchii</name>
    <dbReference type="NCBI Taxonomy" id="1381693"/>
    <lineage>
        <taxon>Eukaryota</taxon>
        <taxon>Sar</taxon>
        <taxon>Alveolata</taxon>
        <taxon>Dinophyceae</taxon>
        <taxon>Suessiales</taxon>
        <taxon>Symbiodiniaceae</taxon>
        <taxon>Durusdinium</taxon>
    </lineage>
</organism>
<accession>A0ABP0IRR7</accession>
<evidence type="ECO:0000256" key="1">
    <source>
        <dbReference type="SAM" id="MobiDB-lite"/>
    </source>
</evidence>
<keyword evidence="4" id="KW-1185">Reference proteome</keyword>
<name>A0ABP0IRR7_9DINO</name>
<proteinExistence type="predicted"/>
<reference evidence="2 4" key="1">
    <citation type="submission" date="2024-02" db="EMBL/GenBank/DDBJ databases">
        <authorList>
            <person name="Chen Y."/>
            <person name="Shah S."/>
            <person name="Dougan E. K."/>
            <person name="Thang M."/>
            <person name="Chan C."/>
        </authorList>
    </citation>
    <scope>NUCLEOTIDE SEQUENCE [LARGE SCALE GENOMIC DNA]</scope>
</reference>
<evidence type="ECO:0000313" key="3">
    <source>
        <dbReference type="EMBL" id="CAK9004600.1"/>
    </source>
</evidence>